<proteinExistence type="predicted"/>
<evidence type="ECO:0000313" key="2">
    <source>
        <dbReference type="Proteomes" id="UP000708148"/>
    </source>
</evidence>
<keyword evidence="2" id="KW-1185">Reference proteome</keyword>
<dbReference type="OrthoDB" id="301837at2759"/>
<dbReference type="EMBL" id="CAJHUC010001573">
    <property type="protein sequence ID" value="CAD7701575.1"/>
    <property type="molecule type" value="Genomic_DNA"/>
</dbReference>
<name>A0A8S1J3A3_9CHLO</name>
<comment type="caution">
    <text evidence="1">The sequence shown here is derived from an EMBL/GenBank/DDBJ whole genome shotgun (WGS) entry which is preliminary data.</text>
</comment>
<evidence type="ECO:0000313" key="1">
    <source>
        <dbReference type="EMBL" id="CAD7701575.1"/>
    </source>
</evidence>
<dbReference type="AlphaFoldDB" id="A0A8S1J3A3"/>
<protein>
    <submittedName>
        <fullName evidence="1">Uncharacterized protein</fullName>
    </submittedName>
</protein>
<reference evidence="1" key="1">
    <citation type="submission" date="2020-12" db="EMBL/GenBank/DDBJ databases">
        <authorList>
            <person name="Iha C."/>
        </authorList>
    </citation>
    <scope>NUCLEOTIDE SEQUENCE</scope>
</reference>
<accession>A0A8S1J3A3</accession>
<gene>
    <name evidence="1" type="ORF">OSTQU699_LOCUS6934</name>
</gene>
<organism evidence="1 2">
    <name type="scientific">Ostreobium quekettii</name>
    <dbReference type="NCBI Taxonomy" id="121088"/>
    <lineage>
        <taxon>Eukaryota</taxon>
        <taxon>Viridiplantae</taxon>
        <taxon>Chlorophyta</taxon>
        <taxon>core chlorophytes</taxon>
        <taxon>Ulvophyceae</taxon>
        <taxon>TCBD clade</taxon>
        <taxon>Bryopsidales</taxon>
        <taxon>Ostreobineae</taxon>
        <taxon>Ostreobiaceae</taxon>
        <taxon>Ostreobium</taxon>
    </lineage>
</organism>
<dbReference type="Proteomes" id="UP000708148">
    <property type="component" value="Unassembled WGS sequence"/>
</dbReference>
<sequence length="111" mass="12370">MSAVGYLGRATGTLRLCNFRPLAPGAARWLSMEGLKEMPEREKAQEAVYFNKEEEKLLRGVLKKIKSQADKVDKHAAAGQDAADLSALKEIVHKYNMSQEDLAALLTWKHS</sequence>